<dbReference type="Gene3D" id="3.40.50.300">
    <property type="entry name" value="P-loop containing nucleotide triphosphate hydrolases"/>
    <property type="match status" value="2"/>
</dbReference>
<evidence type="ECO:0000256" key="8">
    <source>
        <dbReference type="ARBA" id="ARBA00034617"/>
    </source>
</evidence>
<keyword evidence="7" id="KW-0413">Isomerase</keyword>
<evidence type="ECO:0000256" key="1">
    <source>
        <dbReference type="ARBA" id="ARBA00009922"/>
    </source>
</evidence>
<evidence type="ECO:0000256" key="2">
    <source>
        <dbReference type="ARBA" id="ARBA00022741"/>
    </source>
</evidence>
<evidence type="ECO:0000256" key="12">
    <source>
        <dbReference type="PROSITE-ProRule" id="PRU00560"/>
    </source>
</evidence>
<dbReference type="KEGG" id="rvi:RVIR1_12610"/>
<evidence type="ECO:0000256" key="3">
    <source>
        <dbReference type="ARBA" id="ARBA00022801"/>
    </source>
</evidence>
<proteinExistence type="inferred from homology"/>
<feature type="domain" description="UvrD-like helicase ATP-binding" evidence="13">
    <location>
        <begin position="9"/>
        <end position="287"/>
    </location>
</feature>
<dbReference type="CDD" id="cd18807">
    <property type="entry name" value="SF1_C_UvrD"/>
    <property type="match status" value="1"/>
</dbReference>
<dbReference type="GO" id="GO:0006260">
    <property type="term" value="P:DNA replication"/>
    <property type="evidence" value="ECO:0007669"/>
    <property type="project" value="InterPro"/>
</dbReference>
<dbReference type="NCBIfam" id="NF008743">
    <property type="entry name" value="PRK11773.1"/>
    <property type="match status" value="1"/>
</dbReference>
<keyword evidence="4 12" id="KW-0347">Helicase</keyword>
<dbReference type="InterPro" id="IPR005753">
    <property type="entry name" value="DNA_helicase_ATP-dep_UvrD"/>
</dbReference>
<dbReference type="InterPro" id="IPR027417">
    <property type="entry name" value="P-loop_NTPase"/>
</dbReference>
<dbReference type="OrthoDB" id="9806690at2"/>
<organism evidence="15 16">
    <name type="scientific">Candidatus Rickettsiella viridis</name>
    <dbReference type="NCBI Taxonomy" id="676208"/>
    <lineage>
        <taxon>Bacteria</taxon>
        <taxon>Pseudomonadati</taxon>
        <taxon>Pseudomonadota</taxon>
        <taxon>Gammaproteobacteria</taxon>
        <taxon>Legionellales</taxon>
        <taxon>Coxiellaceae</taxon>
        <taxon>Rickettsiella</taxon>
    </lineage>
</organism>
<keyword evidence="2 12" id="KW-0547">Nucleotide-binding</keyword>
<protein>
    <recommendedName>
        <fullName evidence="9">DNA 3'-5' helicase</fullName>
        <ecNumber evidence="9">5.6.2.4</ecNumber>
    </recommendedName>
    <alternativeName>
        <fullName evidence="10">DNA 3'-5' helicase II</fullName>
    </alternativeName>
</protein>
<evidence type="ECO:0000256" key="4">
    <source>
        <dbReference type="ARBA" id="ARBA00022806"/>
    </source>
</evidence>
<dbReference type="PANTHER" id="PTHR11070:SF2">
    <property type="entry name" value="ATP-DEPENDENT DNA HELICASE SRS2"/>
    <property type="match status" value="1"/>
</dbReference>
<keyword evidence="16" id="KW-1185">Reference proteome</keyword>
<evidence type="ECO:0000256" key="9">
    <source>
        <dbReference type="ARBA" id="ARBA00034808"/>
    </source>
</evidence>
<evidence type="ECO:0000256" key="10">
    <source>
        <dbReference type="ARBA" id="ARBA00034923"/>
    </source>
</evidence>
<feature type="domain" description="UvrD-like helicase C-terminal" evidence="14">
    <location>
        <begin position="288"/>
        <end position="563"/>
    </location>
</feature>
<dbReference type="GO" id="GO:0005829">
    <property type="term" value="C:cytosol"/>
    <property type="evidence" value="ECO:0007669"/>
    <property type="project" value="TreeGrafter"/>
</dbReference>
<feature type="binding site" evidence="12">
    <location>
        <begin position="30"/>
        <end position="37"/>
    </location>
    <ligand>
        <name>ATP</name>
        <dbReference type="ChEBI" id="CHEBI:30616"/>
    </ligand>
</feature>
<dbReference type="GO" id="GO:0003677">
    <property type="term" value="F:DNA binding"/>
    <property type="evidence" value="ECO:0007669"/>
    <property type="project" value="UniProtKB-KW"/>
</dbReference>
<accession>A0A2Z5UVS5</accession>
<dbReference type="EC" id="5.6.2.4" evidence="9"/>
<dbReference type="CDD" id="cd17932">
    <property type="entry name" value="DEXQc_UvrD"/>
    <property type="match status" value="1"/>
</dbReference>
<evidence type="ECO:0000256" key="11">
    <source>
        <dbReference type="ARBA" id="ARBA00048988"/>
    </source>
</evidence>
<comment type="catalytic activity">
    <reaction evidence="8">
        <text>Couples ATP hydrolysis with the unwinding of duplex DNA by translocating in the 3'-5' direction.</text>
        <dbReference type="EC" id="5.6.2.4"/>
    </reaction>
</comment>
<dbReference type="NCBIfam" id="TIGR01075">
    <property type="entry name" value="uvrD"/>
    <property type="match status" value="1"/>
</dbReference>
<evidence type="ECO:0000256" key="6">
    <source>
        <dbReference type="ARBA" id="ARBA00023125"/>
    </source>
</evidence>
<dbReference type="Pfam" id="PF13361">
    <property type="entry name" value="UvrD_C"/>
    <property type="match status" value="1"/>
</dbReference>
<dbReference type="FunFam" id="1.10.486.10:FF:000003">
    <property type="entry name" value="ATP-dependent DNA helicase"/>
    <property type="match status" value="1"/>
</dbReference>
<dbReference type="GO" id="GO:0009314">
    <property type="term" value="P:response to radiation"/>
    <property type="evidence" value="ECO:0007669"/>
    <property type="project" value="UniProtKB-ARBA"/>
</dbReference>
<keyword evidence="6" id="KW-0238">DNA-binding</keyword>
<dbReference type="AlphaFoldDB" id="A0A2Z5UVS5"/>
<comment type="similarity">
    <text evidence="1">Belongs to the helicase family. UvrD subfamily.</text>
</comment>
<evidence type="ECO:0000313" key="16">
    <source>
        <dbReference type="Proteomes" id="UP000282483"/>
    </source>
</evidence>
<dbReference type="FunFam" id="1.10.10.160:FF:000001">
    <property type="entry name" value="ATP-dependent DNA helicase"/>
    <property type="match status" value="1"/>
</dbReference>
<evidence type="ECO:0000259" key="13">
    <source>
        <dbReference type="PROSITE" id="PS51198"/>
    </source>
</evidence>
<dbReference type="GO" id="GO:0016887">
    <property type="term" value="F:ATP hydrolysis activity"/>
    <property type="evidence" value="ECO:0007669"/>
    <property type="project" value="RHEA"/>
</dbReference>
<dbReference type="Pfam" id="PF21196">
    <property type="entry name" value="PcrA_UvrD_tudor"/>
    <property type="match status" value="1"/>
</dbReference>
<name>A0A2Z5UVS5_9COXI</name>
<dbReference type="InterPro" id="IPR014016">
    <property type="entry name" value="UvrD-like_ATP-bd"/>
</dbReference>
<dbReference type="GO" id="GO:0043138">
    <property type="term" value="F:3'-5' DNA helicase activity"/>
    <property type="evidence" value="ECO:0007669"/>
    <property type="project" value="UniProtKB-EC"/>
</dbReference>
<keyword evidence="3 12" id="KW-0378">Hydrolase</keyword>
<dbReference type="InterPro" id="IPR013986">
    <property type="entry name" value="DExx_box_DNA_helicase_dom_sf"/>
</dbReference>
<dbReference type="PANTHER" id="PTHR11070">
    <property type="entry name" value="UVRD / RECB / PCRA DNA HELICASE FAMILY MEMBER"/>
    <property type="match status" value="1"/>
</dbReference>
<dbReference type="EMBL" id="AP018005">
    <property type="protein sequence ID" value="BBB15716.1"/>
    <property type="molecule type" value="Genomic_DNA"/>
</dbReference>
<dbReference type="InterPro" id="IPR000212">
    <property type="entry name" value="DNA_helicase_UvrD/REP"/>
</dbReference>
<gene>
    <name evidence="15" type="primary">uvrD</name>
    <name evidence="15" type="ORF">RVIR1_12610</name>
</gene>
<dbReference type="Proteomes" id="UP000282483">
    <property type="component" value="Chromosome"/>
</dbReference>
<dbReference type="GO" id="GO:0005524">
    <property type="term" value="F:ATP binding"/>
    <property type="evidence" value="ECO:0007669"/>
    <property type="project" value="UniProtKB-UniRule"/>
</dbReference>
<dbReference type="Pfam" id="PF00580">
    <property type="entry name" value="UvrD-helicase"/>
    <property type="match status" value="1"/>
</dbReference>
<dbReference type="PROSITE" id="PS51217">
    <property type="entry name" value="UVRD_HELICASE_CTER"/>
    <property type="match status" value="1"/>
</dbReference>
<reference evidence="15 16" key="1">
    <citation type="submission" date="2017-03" db="EMBL/GenBank/DDBJ databases">
        <title>The genome sequence of Candidatus Rickettsiella viridis.</title>
        <authorList>
            <person name="Nikoh N."/>
            <person name="Tsuchida T."/>
            <person name="Yamaguchi K."/>
            <person name="Maeda T."/>
            <person name="Shigenobu S."/>
            <person name="Fukatsu T."/>
        </authorList>
    </citation>
    <scope>NUCLEOTIDE SEQUENCE [LARGE SCALE GENOMIC DNA]</scope>
    <source>
        <strain evidence="15 16">Ap-RA04</strain>
    </source>
</reference>
<evidence type="ECO:0000256" key="5">
    <source>
        <dbReference type="ARBA" id="ARBA00022840"/>
    </source>
</evidence>
<keyword evidence="5 12" id="KW-0067">ATP-binding</keyword>
<sequence length="725" mass="82372">MNNQESLLASLNEAQQKVVSAPEGHLLVLAGAGSGKTRVLVHRIAWLIDIEHISPHNILAVTFTNKAAGEMRHRLETLVDLPIKMMWVGTFHGLAHRLLRQHWEAAGLPQAFQILDSDDQHRIIKRIIASLNLDEAQWVPKKIQWFINQQKDAGIRPNQVANANDPYNKTLIRVYQAYEDICARNGAVDFAELLLRSYELFTKNPDILEHYQARFRHILVDEFQDTNTIQYAWLKLLCGDQNCLMIVGDDDQSIYGWRGAKVENIHRFKKDFPNNQIIKLEQNYRSTGVILAASNALISHNDGRLGKKLWSSGDQGELISLYGAFNDLDEARFIVDRIKQDVKKGFQFNENAILYRSNAQSRVLEEALIRAQIPYRIYGGLRFFERAEIKDALAYLRLIANRNDDQAFERVVNTPTRGIGDQTVQTLRTEARSQSISLWESSQQLLSSNTLSARAANALTAFLQLIDQIDEETKTLSLSEQTEQALYSSGLFAHYKKEKGERGQARIENLEELVNATRQFTPEDDSLSILSAFLAHVALESGEHQANNSENCVQLMTLHSAKGLEFPQVFLCGMEEGLFPHHMSHDEPGRLEEERRLCYVGITRAMRKLYLTYAEVRRLHGTESQHRPSRFISEIPKELLDEVRLKTQIIRPTQLHSIKSTRQKSQTIIGDTGLCLGQEVMHPTFGEGVIIDADGHGGHTRLQVKFNKVGTKWLVASFAKLAVRN</sequence>
<evidence type="ECO:0000259" key="14">
    <source>
        <dbReference type="PROSITE" id="PS51217"/>
    </source>
</evidence>
<dbReference type="GO" id="GO:0000725">
    <property type="term" value="P:recombinational repair"/>
    <property type="evidence" value="ECO:0007669"/>
    <property type="project" value="TreeGrafter"/>
</dbReference>
<dbReference type="PROSITE" id="PS51198">
    <property type="entry name" value="UVRD_HELICASE_ATP_BIND"/>
    <property type="match status" value="1"/>
</dbReference>
<comment type="catalytic activity">
    <reaction evidence="11">
        <text>ATP + H2O = ADP + phosphate + H(+)</text>
        <dbReference type="Rhea" id="RHEA:13065"/>
        <dbReference type="ChEBI" id="CHEBI:15377"/>
        <dbReference type="ChEBI" id="CHEBI:15378"/>
        <dbReference type="ChEBI" id="CHEBI:30616"/>
        <dbReference type="ChEBI" id="CHEBI:43474"/>
        <dbReference type="ChEBI" id="CHEBI:456216"/>
        <dbReference type="EC" id="5.6.2.4"/>
    </reaction>
</comment>
<dbReference type="Gene3D" id="1.10.10.160">
    <property type="match status" value="1"/>
</dbReference>
<evidence type="ECO:0000313" key="15">
    <source>
        <dbReference type="EMBL" id="BBB15716.1"/>
    </source>
</evidence>
<evidence type="ECO:0000256" key="7">
    <source>
        <dbReference type="ARBA" id="ARBA00023235"/>
    </source>
</evidence>
<dbReference type="Gene3D" id="1.10.486.10">
    <property type="entry name" value="PCRA, domain 4"/>
    <property type="match status" value="1"/>
</dbReference>
<dbReference type="SUPFAM" id="SSF52540">
    <property type="entry name" value="P-loop containing nucleoside triphosphate hydrolases"/>
    <property type="match status" value="1"/>
</dbReference>
<dbReference type="GO" id="GO:0033202">
    <property type="term" value="C:DNA helicase complex"/>
    <property type="evidence" value="ECO:0007669"/>
    <property type="project" value="TreeGrafter"/>
</dbReference>
<dbReference type="RefSeq" id="WP_126323257.1">
    <property type="nucleotide sequence ID" value="NZ_AP018005.1"/>
</dbReference>
<dbReference type="InterPro" id="IPR014017">
    <property type="entry name" value="DNA_helicase_UvrD-like_C"/>
</dbReference>